<sequence length="31" mass="3495">MSSHLTISVVETCSELNSQICLISMQNWIIN</sequence>
<dbReference type="EMBL" id="GBRH01169784">
    <property type="protein sequence ID" value="JAE28112.1"/>
    <property type="molecule type" value="Transcribed_RNA"/>
</dbReference>
<dbReference type="AlphaFoldDB" id="A0A0A9GU97"/>
<protein>
    <submittedName>
        <fullName evidence="1">Uncharacterized protein</fullName>
    </submittedName>
</protein>
<accession>A0A0A9GU97</accession>
<organism evidence="1">
    <name type="scientific">Arundo donax</name>
    <name type="common">Giant reed</name>
    <name type="synonym">Donax arundinaceus</name>
    <dbReference type="NCBI Taxonomy" id="35708"/>
    <lineage>
        <taxon>Eukaryota</taxon>
        <taxon>Viridiplantae</taxon>
        <taxon>Streptophyta</taxon>
        <taxon>Embryophyta</taxon>
        <taxon>Tracheophyta</taxon>
        <taxon>Spermatophyta</taxon>
        <taxon>Magnoliopsida</taxon>
        <taxon>Liliopsida</taxon>
        <taxon>Poales</taxon>
        <taxon>Poaceae</taxon>
        <taxon>PACMAD clade</taxon>
        <taxon>Arundinoideae</taxon>
        <taxon>Arundineae</taxon>
        <taxon>Arundo</taxon>
    </lineage>
</organism>
<name>A0A0A9GU97_ARUDO</name>
<reference evidence="1" key="2">
    <citation type="journal article" date="2015" name="Data Brief">
        <title>Shoot transcriptome of the giant reed, Arundo donax.</title>
        <authorList>
            <person name="Barrero R.A."/>
            <person name="Guerrero F.D."/>
            <person name="Moolhuijzen P."/>
            <person name="Goolsby J.A."/>
            <person name="Tidwell J."/>
            <person name="Bellgard S.E."/>
            <person name="Bellgard M.I."/>
        </authorList>
    </citation>
    <scope>NUCLEOTIDE SEQUENCE</scope>
    <source>
        <tissue evidence="1">Shoot tissue taken approximately 20 cm above the soil surface</tissue>
    </source>
</reference>
<evidence type="ECO:0000313" key="1">
    <source>
        <dbReference type="EMBL" id="JAE28112.1"/>
    </source>
</evidence>
<reference evidence="1" key="1">
    <citation type="submission" date="2014-09" db="EMBL/GenBank/DDBJ databases">
        <authorList>
            <person name="Magalhaes I.L.F."/>
            <person name="Oliveira U."/>
            <person name="Santos F.R."/>
            <person name="Vidigal T.H.D.A."/>
            <person name="Brescovit A.D."/>
            <person name="Santos A.J."/>
        </authorList>
    </citation>
    <scope>NUCLEOTIDE SEQUENCE</scope>
    <source>
        <tissue evidence="1">Shoot tissue taken approximately 20 cm above the soil surface</tissue>
    </source>
</reference>
<proteinExistence type="predicted"/>